<keyword evidence="2" id="KW-0812">Transmembrane</keyword>
<proteinExistence type="predicted"/>
<evidence type="ECO:0000256" key="1">
    <source>
        <dbReference type="SAM" id="MobiDB-lite"/>
    </source>
</evidence>
<dbReference type="EMBL" id="BMSV01000006">
    <property type="protein sequence ID" value="GGQ10968.1"/>
    <property type="molecule type" value="Genomic_DNA"/>
</dbReference>
<feature type="transmembrane region" description="Helical" evidence="2">
    <location>
        <begin position="32"/>
        <end position="51"/>
    </location>
</feature>
<evidence type="ECO:0000313" key="4">
    <source>
        <dbReference type="Proteomes" id="UP000654123"/>
    </source>
</evidence>
<feature type="transmembrane region" description="Helical" evidence="2">
    <location>
        <begin position="57"/>
        <end position="78"/>
    </location>
</feature>
<organism evidence="3 4">
    <name type="scientific">Streptomyces roseolilacinus</name>
    <dbReference type="NCBI Taxonomy" id="66904"/>
    <lineage>
        <taxon>Bacteria</taxon>
        <taxon>Bacillati</taxon>
        <taxon>Actinomycetota</taxon>
        <taxon>Actinomycetes</taxon>
        <taxon>Kitasatosporales</taxon>
        <taxon>Streptomycetaceae</taxon>
        <taxon>Streptomyces</taxon>
    </lineage>
</organism>
<evidence type="ECO:0000313" key="3">
    <source>
        <dbReference type="EMBL" id="GGQ10968.1"/>
    </source>
</evidence>
<dbReference type="Proteomes" id="UP000654123">
    <property type="component" value="Unassembled WGS sequence"/>
</dbReference>
<protein>
    <submittedName>
        <fullName evidence="3">Uncharacterized protein</fullName>
    </submittedName>
</protein>
<accession>A0A918B0R2</accession>
<comment type="caution">
    <text evidence="3">The sequence shown here is derived from an EMBL/GenBank/DDBJ whole genome shotgun (WGS) entry which is preliminary data.</text>
</comment>
<gene>
    <name evidence="3" type="ORF">GCM10010249_31840</name>
</gene>
<dbReference type="AlphaFoldDB" id="A0A918B0R2"/>
<reference evidence="3" key="2">
    <citation type="submission" date="2020-09" db="EMBL/GenBank/DDBJ databases">
        <authorList>
            <person name="Sun Q."/>
            <person name="Ohkuma M."/>
        </authorList>
    </citation>
    <scope>NUCLEOTIDE SEQUENCE</scope>
    <source>
        <strain evidence="3">JCM 4335</strain>
    </source>
</reference>
<dbReference type="RefSeq" id="WP_189534290.1">
    <property type="nucleotide sequence ID" value="NZ_BMSV01000006.1"/>
</dbReference>
<reference evidence="3" key="1">
    <citation type="journal article" date="2014" name="Int. J. Syst. Evol. Microbiol.">
        <title>Complete genome sequence of Corynebacterium casei LMG S-19264T (=DSM 44701T), isolated from a smear-ripened cheese.</title>
        <authorList>
            <consortium name="US DOE Joint Genome Institute (JGI-PGF)"/>
            <person name="Walter F."/>
            <person name="Albersmeier A."/>
            <person name="Kalinowski J."/>
            <person name="Ruckert C."/>
        </authorList>
    </citation>
    <scope>NUCLEOTIDE SEQUENCE</scope>
    <source>
        <strain evidence="3">JCM 4335</strain>
    </source>
</reference>
<feature type="transmembrane region" description="Helical" evidence="2">
    <location>
        <begin position="113"/>
        <end position="135"/>
    </location>
</feature>
<name>A0A918B0R2_9ACTN</name>
<feature type="transmembrane region" description="Helical" evidence="2">
    <location>
        <begin position="90"/>
        <end position="107"/>
    </location>
</feature>
<evidence type="ECO:0000256" key="2">
    <source>
        <dbReference type="SAM" id="Phobius"/>
    </source>
</evidence>
<keyword evidence="4" id="KW-1185">Reference proteome</keyword>
<sequence length="138" mass="14084">MGAHTAPARHRRGTRPRAGTAAARRGTALGRALPAALALVYALYAGFLVRGDGPTTWGHVVFGLVSGLVLGALCHTLVRARHALPREARGPAYGALGGIAIGFLHSVSGGTLLGSAVLGLIVGAAVFCAAFHVFYPHE</sequence>
<keyword evidence="2" id="KW-0472">Membrane</keyword>
<keyword evidence="2" id="KW-1133">Transmembrane helix</keyword>
<feature type="region of interest" description="Disordered" evidence="1">
    <location>
        <begin position="1"/>
        <end position="22"/>
    </location>
</feature>